<organism evidence="1 2">
    <name type="scientific">Sipha flava</name>
    <name type="common">yellow sugarcane aphid</name>
    <dbReference type="NCBI Taxonomy" id="143950"/>
    <lineage>
        <taxon>Eukaryota</taxon>
        <taxon>Metazoa</taxon>
        <taxon>Ecdysozoa</taxon>
        <taxon>Arthropoda</taxon>
        <taxon>Hexapoda</taxon>
        <taxon>Insecta</taxon>
        <taxon>Pterygota</taxon>
        <taxon>Neoptera</taxon>
        <taxon>Paraneoptera</taxon>
        <taxon>Hemiptera</taxon>
        <taxon>Sternorrhyncha</taxon>
        <taxon>Aphidomorpha</taxon>
        <taxon>Aphidoidea</taxon>
        <taxon>Aphididae</taxon>
        <taxon>Sipha</taxon>
    </lineage>
</organism>
<dbReference type="RefSeq" id="XP_025420611.1">
    <property type="nucleotide sequence ID" value="XM_025564826.1"/>
</dbReference>
<accession>A0A8B8GDD2</accession>
<name>A0A8B8GDD2_9HEMI</name>
<gene>
    <name evidence="2" type="primary">LOC112690752</name>
</gene>
<dbReference type="GeneID" id="112690752"/>
<evidence type="ECO:0000313" key="2">
    <source>
        <dbReference type="RefSeq" id="XP_025420611.1"/>
    </source>
</evidence>
<sequence>MYIFITVTCATEADRRGDTTVVLRRNGRENGMAKSLREVVHTVADRQEVDVHHVSMCLCGCQNRNLVDAKNGRKSVHDERDKAEPDALRQRAQIDEARRNVMEMETDSGDKKKIVVGQPLNERFAISQNGKSETIGLALDVTLVPVVMFMSGKGVGLTKKEHDSNTASPTEAPEYLLQRDINLRLTQRPIEADRHHFTRVVFERRLQNGIIKQYREILTAEELRGDAVTRSLSGQCNCNLCQNDF</sequence>
<dbReference type="AlphaFoldDB" id="A0A8B8GDD2"/>
<proteinExistence type="predicted"/>
<reference evidence="2" key="1">
    <citation type="submission" date="2025-08" db="UniProtKB">
        <authorList>
            <consortium name="RefSeq"/>
        </authorList>
    </citation>
    <scope>IDENTIFICATION</scope>
    <source>
        <tissue evidence="2">Whole body</tissue>
    </source>
</reference>
<keyword evidence="1" id="KW-1185">Reference proteome</keyword>
<dbReference type="Proteomes" id="UP000694846">
    <property type="component" value="Unplaced"/>
</dbReference>
<evidence type="ECO:0000313" key="1">
    <source>
        <dbReference type="Proteomes" id="UP000694846"/>
    </source>
</evidence>
<protein>
    <submittedName>
        <fullName evidence="2">Uncharacterized protein LOC112690752 isoform X1</fullName>
    </submittedName>
</protein>